<proteinExistence type="predicted"/>
<keyword evidence="3" id="KW-1185">Reference proteome</keyword>
<dbReference type="OrthoDB" id="3496480at2759"/>
<evidence type="ECO:0000313" key="2">
    <source>
        <dbReference type="EMBL" id="THV52581.1"/>
    </source>
</evidence>
<organism evidence="2 3">
    <name type="scientific">Botrytis galanthina</name>
    <dbReference type="NCBI Taxonomy" id="278940"/>
    <lineage>
        <taxon>Eukaryota</taxon>
        <taxon>Fungi</taxon>
        <taxon>Dikarya</taxon>
        <taxon>Ascomycota</taxon>
        <taxon>Pezizomycotina</taxon>
        <taxon>Leotiomycetes</taxon>
        <taxon>Helotiales</taxon>
        <taxon>Sclerotiniaceae</taxon>
        <taxon>Botrytis</taxon>
    </lineage>
</organism>
<name>A0A4S8R636_9HELO</name>
<dbReference type="EMBL" id="PQXL01000075">
    <property type="protein sequence ID" value="THV52581.1"/>
    <property type="molecule type" value="Genomic_DNA"/>
</dbReference>
<dbReference type="AlphaFoldDB" id="A0A4S8R636"/>
<comment type="caution">
    <text evidence="2">The sequence shown here is derived from an EMBL/GenBank/DDBJ whole genome shotgun (WGS) entry which is preliminary data.</text>
</comment>
<feature type="compositionally biased region" description="Polar residues" evidence="1">
    <location>
        <begin position="114"/>
        <end position="136"/>
    </location>
</feature>
<sequence length="457" mass="51619">MTGHWSLMCLKGAAGFLLAFFLLLFFLIKYCRMYQDDMSSSEGSSMDGVPEPPKPTAELSHLEHGVKNFSRTNPCDAADSPLNTDRISKHVTFLNTPINHIIPSTHGQISQFLTNSSQESSTNHPSRISQTDNGLDNSEDSLEENPPHLTIYTSYASTGKLFFKSNIDWNGLAQAHQTPELEAIITFLNRHEHYPHLYPDESLPFLHTNNESSQSESDTFKTFFNALEKSFPQHDFETLQRAIDIIALEQGRTATNGAPSFIILYALLAQIWHAGATLRDAWMKFQNVGFMMSFGNFSLLMRQAEVFKLGKGSEMNILLLTESFCEIAEREIQIHEGGDERVSSQLTEIFSTVLPHIYFGACGWNNALDIFNAHLGVKVSLRRFKKYIMPVVAERMRAHDERHTARIRRVLKKEAVRTGVEITPGTFCGVFNGMTGFVLEEVVLRDVQNYLLGAWRV</sequence>
<evidence type="ECO:0000313" key="3">
    <source>
        <dbReference type="Proteomes" id="UP000308671"/>
    </source>
</evidence>
<gene>
    <name evidence="2" type="ORF">BGAL_0075g00270</name>
</gene>
<dbReference type="Proteomes" id="UP000308671">
    <property type="component" value="Unassembled WGS sequence"/>
</dbReference>
<accession>A0A4S8R636</accession>
<evidence type="ECO:0000256" key="1">
    <source>
        <dbReference type="SAM" id="MobiDB-lite"/>
    </source>
</evidence>
<reference evidence="2 3" key="1">
    <citation type="submission" date="2017-12" db="EMBL/GenBank/DDBJ databases">
        <title>Comparative genomics of Botrytis spp.</title>
        <authorList>
            <person name="Valero-Jimenez C.A."/>
            <person name="Tapia P."/>
            <person name="Veloso J."/>
            <person name="Silva-Moreno E."/>
            <person name="Staats M."/>
            <person name="Valdes J.H."/>
            <person name="Van Kan J.A.L."/>
        </authorList>
    </citation>
    <scope>NUCLEOTIDE SEQUENCE [LARGE SCALE GENOMIC DNA]</scope>
    <source>
        <strain evidence="2 3">MUCL435</strain>
    </source>
</reference>
<protein>
    <submittedName>
        <fullName evidence="2">Uncharacterized protein</fullName>
    </submittedName>
</protein>
<feature type="region of interest" description="Disordered" evidence="1">
    <location>
        <begin position="114"/>
        <end position="146"/>
    </location>
</feature>